<evidence type="ECO:0000256" key="7">
    <source>
        <dbReference type="ARBA" id="ARBA00047761"/>
    </source>
</evidence>
<keyword evidence="5" id="KW-0904">Protein phosphatase</keyword>
<organism evidence="10 11">
    <name type="scientific">Liquorilactobacillus capillatus DSM 19910</name>
    <dbReference type="NCBI Taxonomy" id="1423731"/>
    <lineage>
        <taxon>Bacteria</taxon>
        <taxon>Bacillati</taxon>
        <taxon>Bacillota</taxon>
        <taxon>Bacilli</taxon>
        <taxon>Lactobacillales</taxon>
        <taxon>Lactobacillaceae</taxon>
        <taxon>Liquorilactobacillus</taxon>
    </lineage>
</organism>
<dbReference type="STRING" id="1423731.FC81_GL001888"/>
<evidence type="ECO:0000256" key="4">
    <source>
        <dbReference type="ARBA" id="ARBA00022801"/>
    </source>
</evidence>
<dbReference type="PATRIC" id="fig|1423731.3.peg.1939"/>
<comment type="cofactor">
    <cofactor evidence="1">
        <name>Mn(2+)</name>
        <dbReference type="ChEBI" id="CHEBI:29035"/>
    </cofactor>
</comment>
<evidence type="ECO:0000256" key="3">
    <source>
        <dbReference type="ARBA" id="ARBA00022723"/>
    </source>
</evidence>
<dbReference type="SMART" id="SM00332">
    <property type="entry name" value="PP2Cc"/>
    <property type="match status" value="1"/>
</dbReference>
<evidence type="ECO:0000256" key="5">
    <source>
        <dbReference type="ARBA" id="ARBA00022912"/>
    </source>
</evidence>
<evidence type="ECO:0000256" key="6">
    <source>
        <dbReference type="ARBA" id="ARBA00023211"/>
    </source>
</evidence>
<protein>
    <recommendedName>
        <fullName evidence="2">protein-serine/threonine phosphatase</fullName>
        <ecNumber evidence="2">3.1.3.16</ecNumber>
    </recommendedName>
</protein>
<evidence type="ECO:0000259" key="9">
    <source>
        <dbReference type="PROSITE" id="PS51746"/>
    </source>
</evidence>
<dbReference type="CDD" id="cd00143">
    <property type="entry name" value="PP2Cc"/>
    <property type="match status" value="1"/>
</dbReference>
<evidence type="ECO:0000313" key="11">
    <source>
        <dbReference type="Proteomes" id="UP000051621"/>
    </source>
</evidence>
<dbReference type="EMBL" id="AZEF01000035">
    <property type="protein sequence ID" value="KRL00714.1"/>
    <property type="molecule type" value="Genomic_DNA"/>
</dbReference>
<dbReference type="Pfam" id="PF13672">
    <property type="entry name" value="PP2C_2"/>
    <property type="match status" value="1"/>
</dbReference>
<dbReference type="AlphaFoldDB" id="A0A0R1M7H8"/>
<evidence type="ECO:0000256" key="8">
    <source>
        <dbReference type="ARBA" id="ARBA00048336"/>
    </source>
</evidence>
<dbReference type="Gene3D" id="3.60.40.10">
    <property type="entry name" value="PPM-type phosphatase domain"/>
    <property type="match status" value="1"/>
</dbReference>
<sequence>MKFAYKSDIGRVRTRNEDYVGLFKNKAGIEFAVLADGLGGHRGGDVASEMAVSHLGYRFEKTNFNKSDEGSEWLTTEVSKENQQILERAQQYEDLTGMGTTLVCALFFGNQCLLANIGDSRGYLYREGKLIQVTEDHSFVNELVKRGQISSEEAKHHPQKNIITRTLGVSKNADLDEKILELEKDDLLLLCSDGLSNMVEDEQITRILQQKTDLQVKCQQLIEFANKAGGNDNITLLIAQLTSKAEVEIR</sequence>
<evidence type="ECO:0000313" key="10">
    <source>
        <dbReference type="EMBL" id="KRL00714.1"/>
    </source>
</evidence>
<dbReference type="EC" id="3.1.3.16" evidence="2"/>
<proteinExistence type="predicted"/>
<dbReference type="OrthoDB" id="9801841at2"/>
<dbReference type="PANTHER" id="PTHR13832:SF860">
    <property type="entry name" value="PROTEIN PHOSPHATASE PHPP"/>
    <property type="match status" value="1"/>
</dbReference>
<comment type="catalytic activity">
    <reaction evidence="7">
        <text>O-phospho-L-seryl-[protein] + H2O = L-seryl-[protein] + phosphate</text>
        <dbReference type="Rhea" id="RHEA:20629"/>
        <dbReference type="Rhea" id="RHEA-COMP:9863"/>
        <dbReference type="Rhea" id="RHEA-COMP:11604"/>
        <dbReference type="ChEBI" id="CHEBI:15377"/>
        <dbReference type="ChEBI" id="CHEBI:29999"/>
        <dbReference type="ChEBI" id="CHEBI:43474"/>
        <dbReference type="ChEBI" id="CHEBI:83421"/>
        <dbReference type="EC" id="3.1.3.16"/>
    </reaction>
</comment>
<reference evidence="10 11" key="1">
    <citation type="journal article" date="2015" name="Genome Announc.">
        <title>Expanding the biotechnology potential of lactobacilli through comparative genomics of 213 strains and associated genera.</title>
        <authorList>
            <person name="Sun Z."/>
            <person name="Harris H.M."/>
            <person name="McCann A."/>
            <person name="Guo C."/>
            <person name="Argimon S."/>
            <person name="Zhang W."/>
            <person name="Yang X."/>
            <person name="Jeffery I.B."/>
            <person name="Cooney J.C."/>
            <person name="Kagawa T.F."/>
            <person name="Liu W."/>
            <person name="Song Y."/>
            <person name="Salvetti E."/>
            <person name="Wrobel A."/>
            <person name="Rasinkangas P."/>
            <person name="Parkhill J."/>
            <person name="Rea M.C."/>
            <person name="O'Sullivan O."/>
            <person name="Ritari J."/>
            <person name="Douillard F.P."/>
            <person name="Paul Ross R."/>
            <person name="Yang R."/>
            <person name="Briner A.E."/>
            <person name="Felis G.E."/>
            <person name="de Vos W.M."/>
            <person name="Barrangou R."/>
            <person name="Klaenhammer T.R."/>
            <person name="Caufield P.W."/>
            <person name="Cui Y."/>
            <person name="Zhang H."/>
            <person name="O'Toole P.W."/>
        </authorList>
    </citation>
    <scope>NUCLEOTIDE SEQUENCE [LARGE SCALE GENOMIC DNA]</scope>
    <source>
        <strain evidence="10 11">DSM 19910</strain>
    </source>
</reference>
<dbReference type="InterPro" id="IPR001932">
    <property type="entry name" value="PPM-type_phosphatase-like_dom"/>
</dbReference>
<evidence type="ECO:0000256" key="1">
    <source>
        <dbReference type="ARBA" id="ARBA00001936"/>
    </source>
</evidence>
<dbReference type="InterPro" id="IPR036457">
    <property type="entry name" value="PPM-type-like_dom_sf"/>
</dbReference>
<gene>
    <name evidence="10" type="ORF">FC81_GL001888</name>
</gene>
<dbReference type="RefSeq" id="WP_057745665.1">
    <property type="nucleotide sequence ID" value="NZ_AZEF01000035.1"/>
</dbReference>
<dbReference type="PANTHER" id="PTHR13832">
    <property type="entry name" value="PROTEIN PHOSPHATASE 2C"/>
    <property type="match status" value="1"/>
</dbReference>
<evidence type="ECO:0000256" key="2">
    <source>
        <dbReference type="ARBA" id="ARBA00013081"/>
    </source>
</evidence>
<comment type="catalytic activity">
    <reaction evidence="8">
        <text>O-phospho-L-threonyl-[protein] + H2O = L-threonyl-[protein] + phosphate</text>
        <dbReference type="Rhea" id="RHEA:47004"/>
        <dbReference type="Rhea" id="RHEA-COMP:11060"/>
        <dbReference type="Rhea" id="RHEA-COMP:11605"/>
        <dbReference type="ChEBI" id="CHEBI:15377"/>
        <dbReference type="ChEBI" id="CHEBI:30013"/>
        <dbReference type="ChEBI" id="CHEBI:43474"/>
        <dbReference type="ChEBI" id="CHEBI:61977"/>
        <dbReference type="EC" id="3.1.3.16"/>
    </reaction>
</comment>
<name>A0A0R1M7H8_9LACO</name>
<keyword evidence="6" id="KW-0464">Manganese</keyword>
<dbReference type="PROSITE" id="PS51746">
    <property type="entry name" value="PPM_2"/>
    <property type="match status" value="1"/>
</dbReference>
<keyword evidence="3" id="KW-0479">Metal-binding</keyword>
<feature type="domain" description="PPM-type phosphatase" evidence="9">
    <location>
        <begin position="2"/>
        <end position="241"/>
    </location>
</feature>
<dbReference type="SMART" id="SM00331">
    <property type="entry name" value="PP2C_SIG"/>
    <property type="match status" value="1"/>
</dbReference>
<keyword evidence="4" id="KW-0378">Hydrolase</keyword>
<accession>A0A0R1M7H8</accession>
<dbReference type="FunFam" id="3.60.40.10:FF:000002">
    <property type="entry name" value="Serine/threonine phosphatase stp"/>
    <property type="match status" value="1"/>
</dbReference>
<dbReference type="NCBIfam" id="NF033484">
    <property type="entry name" value="Stp1_PP2C_phos"/>
    <property type="match status" value="1"/>
</dbReference>
<dbReference type="GO" id="GO:0046872">
    <property type="term" value="F:metal ion binding"/>
    <property type="evidence" value="ECO:0007669"/>
    <property type="project" value="UniProtKB-KW"/>
</dbReference>
<dbReference type="Proteomes" id="UP000051621">
    <property type="component" value="Unassembled WGS sequence"/>
</dbReference>
<comment type="caution">
    <text evidence="10">The sequence shown here is derived from an EMBL/GenBank/DDBJ whole genome shotgun (WGS) entry which is preliminary data.</text>
</comment>
<dbReference type="InterPro" id="IPR015655">
    <property type="entry name" value="PP2C"/>
</dbReference>
<keyword evidence="11" id="KW-1185">Reference proteome</keyword>
<dbReference type="GO" id="GO:0004722">
    <property type="term" value="F:protein serine/threonine phosphatase activity"/>
    <property type="evidence" value="ECO:0007669"/>
    <property type="project" value="UniProtKB-EC"/>
</dbReference>
<dbReference type="SUPFAM" id="SSF81606">
    <property type="entry name" value="PP2C-like"/>
    <property type="match status" value="1"/>
</dbReference>